<dbReference type="GO" id="GO:0006355">
    <property type="term" value="P:regulation of DNA-templated transcription"/>
    <property type="evidence" value="ECO:0007669"/>
    <property type="project" value="InterPro"/>
</dbReference>
<dbReference type="EMBL" id="NBVN01000004">
    <property type="protein sequence ID" value="PUA32426.1"/>
    <property type="molecule type" value="Genomic_DNA"/>
</dbReference>
<dbReference type="Pfam" id="PF01402">
    <property type="entry name" value="RHH_1"/>
    <property type="match status" value="1"/>
</dbReference>
<evidence type="ECO:0000313" key="2">
    <source>
        <dbReference type="EMBL" id="PUA32426.1"/>
    </source>
</evidence>
<dbReference type="CDD" id="cd22231">
    <property type="entry name" value="RHH_NikR_HicB-like"/>
    <property type="match status" value="1"/>
</dbReference>
<dbReference type="Proteomes" id="UP000244093">
    <property type="component" value="Unassembled WGS sequence"/>
</dbReference>
<dbReference type="InterPro" id="IPR013321">
    <property type="entry name" value="Arc_rbn_hlx_hlx"/>
</dbReference>
<dbReference type="InterPro" id="IPR002145">
    <property type="entry name" value="CopG"/>
</dbReference>
<dbReference type="InterPro" id="IPR010985">
    <property type="entry name" value="Ribbon_hlx_hlx"/>
</dbReference>
<name>A0A2R7Y4E2_9CREN</name>
<accession>A0A2R7Y4E2</accession>
<reference evidence="2 3" key="1">
    <citation type="journal article" date="2018" name="Syst. Appl. Microbiol.">
        <title>A new symbiotic nanoarchaeote (Candidatus Nanoclepta minutus) and its host (Zestosphaera tikiterensis gen. nov., sp. nov.) from a New Zealand hot spring.</title>
        <authorList>
            <person name="St John E."/>
            <person name="Liu Y."/>
            <person name="Podar M."/>
            <person name="Stott M.B."/>
            <person name="Meneghin J."/>
            <person name="Chen Z."/>
            <person name="Lagutin K."/>
            <person name="Mitchell K."/>
            <person name="Reysenbach A.L."/>
        </authorList>
    </citation>
    <scope>NUCLEOTIDE SEQUENCE [LARGE SCALE GENOMIC DNA]</scope>
    <source>
        <strain evidence="2">NZ3</strain>
    </source>
</reference>
<feature type="domain" description="Ribbon-helix-helix protein CopG" evidence="1">
    <location>
        <begin position="9"/>
        <end position="49"/>
    </location>
</feature>
<protein>
    <recommendedName>
        <fullName evidence="1">Ribbon-helix-helix protein CopG domain-containing protein</fullName>
    </recommendedName>
</protein>
<dbReference type="SUPFAM" id="SSF47598">
    <property type="entry name" value="Ribbon-helix-helix"/>
    <property type="match status" value="1"/>
</dbReference>
<organism evidence="2 3">
    <name type="scientific">Zestosphaera tikiterensis</name>
    <dbReference type="NCBI Taxonomy" id="1973259"/>
    <lineage>
        <taxon>Archaea</taxon>
        <taxon>Thermoproteota</taxon>
        <taxon>Thermoprotei</taxon>
        <taxon>Desulfurococcales</taxon>
        <taxon>Desulfurococcaceae</taxon>
        <taxon>Zestosphaera</taxon>
    </lineage>
</organism>
<dbReference type="Gene3D" id="1.10.1220.10">
    <property type="entry name" value="Met repressor-like"/>
    <property type="match status" value="1"/>
</dbReference>
<evidence type="ECO:0000313" key="3">
    <source>
        <dbReference type="Proteomes" id="UP000244093"/>
    </source>
</evidence>
<dbReference type="AlphaFoldDB" id="A0A2R7Y4E2"/>
<comment type="caution">
    <text evidence="2">The sequence shown here is derived from an EMBL/GenBank/DDBJ whole genome shotgun (WGS) entry which is preliminary data.</text>
</comment>
<proteinExistence type="predicted"/>
<sequence length="54" mass="6392">MGNRVASDKVISFKLSEDVLDQIDFFVEEGYSRNRSEFVREAIMYKLRKLGYKI</sequence>
<evidence type="ECO:0000259" key="1">
    <source>
        <dbReference type="Pfam" id="PF01402"/>
    </source>
</evidence>
<gene>
    <name evidence="2" type="ORF">B7O98_07160</name>
</gene>